<organism evidence="2">
    <name type="scientific">Herbaspirillum huttiense subsp. nephrolepidis</name>
    <dbReference type="NCBI Taxonomy" id="3075126"/>
    <lineage>
        <taxon>Bacteria</taxon>
        <taxon>Pseudomonadati</taxon>
        <taxon>Pseudomonadota</taxon>
        <taxon>Betaproteobacteria</taxon>
        <taxon>Burkholderiales</taxon>
        <taxon>Oxalobacteraceae</taxon>
        <taxon>Herbaspirillum</taxon>
    </lineage>
</organism>
<dbReference type="AlphaFoldDB" id="A0AAE4K796"/>
<proteinExistence type="predicted"/>
<dbReference type="RefSeq" id="WP_310836742.1">
    <property type="nucleotide sequence ID" value="NZ_JAVLSM010000004.1"/>
</dbReference>
<accession>A0AAE4K796</accession>
<sequence>MAADVMKRLAEARKTMPALQLYVLVDGLHYESCTNAALREGPGVIALFADTVDAHLAPAGPWLLEVEKLVPALLEQISRLEAIAPAVSWIIGPQDLQGLAQLLRLCMQMGLPDGRTALLRFWDPRVLAAAARDLKAAQRHTLFGHLFEWHLLLDGRRVHIGRPT</sequence>
<name>A0AAE4K796_9BURK</name>
<evidence type="ECO:0000259" key="1">
    <source>
        <dbReference type="Pfam" id="PF13503"/>
    </source>
</evidence>
<dbReference type="EMBL" id="JAVRAA010000003">
    <property type="protein sequence ID" value="MDT0336669.1"/>
    <property type="molecule type" value="Genomic_DNA"/>
</dbReference>
<evidence type="ECO:0000313" key="2">
    <source>
        <dbReference type="EMBL" id="MDT0336669.1"/>
    </source>
</evidence>
<dbReference type="Pfam" id="PF13503">
    <property type="entry name" value="DUF4123"/>
    <property type="match status" value="1"/>
</dbReference>
<comment type="caution">
    <text evidence="2">The sequence shown here is derived from an EMBL/GenBank/DDBJ whole genome shotgun (WGS) entry which is preliminary data.</text>
</comment>
<protein>
    <submittedName>
        <fullName evidence="2">DUF4123 domain-containing protein</fullName>
    </submittedName>
</protein>
<dbReference type="InterPro" id="IPR025391">
    <property type="entry name" value="DUF4123"/>
</dbReference>
<gene>
    <name evidence="2" type="ORF">RJN63_07520</name>
</gene>
<reference evidence="2" key="1">
    <citation type="submission" date="2023-02" db="EMBL/GenBank/DDBJ databases">
        <title>Description of Herbaspirillum huttiense subsp. nephrolepsisexaltata and Herbaspirillum huttiense subsp. lycopersicon.</title>
        <authorList>
            <person name="Poudel M."/>
            <person name="Sharma A."/>
            <person name="Goss E."/>
            <person name="Tapia J.H."/>
            <person name="Harmon C.M."/>
            <person name="Jones J.B."/>
        </authorList>
    </citation>
    <scope>NUCLEOTIDE SEQUENCE</scope>
    <source>
        <strain evidence="2">NC40101</strain>
    </source>
</reference>
<feature type="domain" description="DUF4123" evidence="1">
    <location>
        <begin position="21"/>
        <end position="140"/>
    </location>
</feature>